<name>A0A9J6B031_SOLCO</name>
<evidence type="ECO:0000259" key="1">
    <source>
        <dbReference type="Pfam" id="PF09331"/>
    </source>
</evidence>
<organism evidence="2 3">
    <name type="scientific">Solanum commersonii</name>
    <name type="common">Commerson's wild potato</name>
    <name type="synonym">Commerson's nightshade</name>
    <dbReference type="NCBI Taxonomy" id="4109"/>
    <lineage>
        <taxon>Eukaryota</taxon>
        <taxon>Viridiplantae</taxon>
        <taxon>Streptophyta</taxon>
        <taxon>Embryophyta</taxon>
        <taxon>Tracheophyta</taxon>
        <taxon>Spermatophyta</taxon>
        <taxon>Magnoliopsida</taxon>
        <taxon>eudicotyledons</taxon>
        <taxon>Gunneridae</taxon>
        <taxon>Pentapetalae</taxon>
        <taxon>asterids</taxon>
        <taxon>lamiids</taxon>
        <taxon>Solanales</taxon>
        <taxon>Solanaceae</taxon>
        <taxon>Solanoideae</taxon>
        <taxon>Solaneae</taxon>
        <taxon>Solanum</taxon>
    </lineage>
</organism>
<dbReference type="OrthoDB" id="1194650at2759"/>
<dbReference type="Proteomes" id="UP000824120">
    <property type="component" value="Chromosome 1"/>
</dbReference>
<dbReference type="AlphaFoldDB" id="A0A9J6B031"/>
<proteinExistence type="predicted"/>
<keyword evidence="3" id="KW-1185">Reference proteome</keyword>
<accession>A0A9J6B031</accession>
<gene>
    <name evidence="2" type="ORF">H5410_001811</name>
</gene>
<comment type="caution">
    <text evidence="2">The sequence shown here is derived from an EMBL/GenBank/DDBJ whole genome shotgun (WGS) entry which is preliminary data.</text>
</comment>
<dbReference type="PANTHER" id="PTHR48449">
    <property type="entry name" value="DUF1985 DOMAIN-CONTAINING PROTEIN"/>
    <property type="match status" value="1"/>
</dbReference>
<dbReference type="PANTHER" id="PTHR48449:SF1">
    <property type="entry name" value="DUF1985 DOMAIN-CONTAINING PROTEIN"/>
    <property type="match status" value="1"/>
</dbReference>
<dbReference type="Pfam" id="PF09331">
    <property type="entry name" value="DUF1985"/>
    <property type="match status" value="1"/>
</dbReference>
<dbReference type="EMBL" id="JACXVP010000001">
    <property type="protein sequence ID" value="KAG5630094.1"/>
    <property type="molecule type" value="Genomic_DNA"/>
</dbReference>
<evidence type="ECO:0000313" key="3">
    <source>
        <dbReference type="Proteomes" id="UP000824120"/>
    </source>
</evidence>
<dbReference type="InterPro" id="IPR015410">
    <property type="entry name" value="DUF1985"/>
</dbReference>
<feature type="domain" description="DUF1985" evidence="1">
    <location>
        <begin position="21"/>
        <end position="108"/>
    </location>
</feature>
<sequence length="420" mass="48096">MTMVYELLKRRQKKGEAQTSKEQSTEEQDLVSFVGPSFKNPQLIYLLTNKDTPKKHKESLCLLWFVHNVLLAKDVNNNIALKLVKLFEDIEAFNNYPWGYDSYELTVKYLLGHFKVIPHLRHQVTAEEEILSPRILRWLRAKNVKKDWIGAKRILAVMNLNKTYFLTLEILLHEGRMNVYDYSLMGMEHAKFLTLIQHVFELLPKLLKQSGIMKHLPDKFFNEPWEFEGRLEPMVTNDTKAACNSYSLAYIEHLISRTTIQPPQTLLCDNIVSRMQWIWAAGILCYGILYAPHWTSIATYASYVTTFDSYVAHHVSSVATYDSYIATFDFYIASHGSSVTTYASYVAIFDSYVAPHGSFVATYASYVATFDSYVAQHVLSVATYASYVAIFDSYVASYGSSVATYALYVATFDSYKAPHG</sequence>
<protein>
    <recommendedName>
        <fullName evidence="1">DUF1985 domain-containing protein</fullName>
    </recommendedName>
</protein>
<reference evidence="2 3" key="1">
    <citation type="submission" date="2020-09" db="EMBL/GenBank/DDBJ databases">
        <title>De no assembly of potato wild relative species, Solanum commersonii.</title>
        <authorList>
            <person name="Cho K."/>
        </authorList>
    </citation>
    <scope>NUCLEOTIDE SEQUENCE [LARGE SCALE GENOMIC DNA]</scope>
    <source>
        <strain evidence="2">LZ3.2</strain>
        <tissue evidence="2">Leaf</tissue>
    </source>
</reference>
<evidence type="ECO:0000313" key="2">
    <source>
        <dbReference type="EMBL" id="KAG5630094.1"/>
    </source>
</evidence>